<accession>A0A5S3WNH9</accession>
<evidence type="ECO:0000256" key="5">
    <source>
        <dbReference type="ARBA" id="ARBA00023270"/>
    </source>
</evidence>
<comment type="pathway">
    <text evidence="1">Carbohydrate degradation; 2-deoxy-D-ribose 1-phosphate degradation; D-glyceraldehyde 3-phosphate and acetaldehyde from 2-deoxy-alpha-D-ribose 1-phosphate: step 2/2.</text>
</comment>
<evidence type="ECO:0000256" key="3">
    <source>
        <dbReference type="ARBA" id="ARBA00012515"/>
    </source>
</evidence>
<dbReference type="InterPro" id="IPR013785">
    <property type="entry name" value="Aldolase_TIM"/>
</dbReference>
<evidence type="ECO:0000256" key="7">
    <source>
        <dbReference type="NCBIfam" id="TIGR00126"/>
    </source>
</evidence>
<evidence type="ECO:0000256" key="6">
    <source>
        <dbReference type="ARBA" id="ARBA00048791"/>
    </source>
</evidence>
<evidence type="ECO:0000256" key="1">
    <source>
        <dbReference type="ARBA" id="ARBA00004816"/>
    </source>
</evidence>
<dbReference type="AlphaFoldDB" id="A0A5S3WNH9"/>
<dbReference type="NCBIfam" id="TIGR00126">
    <property type="entry name" value="deoC"/>
    <property type="match status" value="1"/>
</dbReference>
<dbReference type="EMBL" id="PNCI01000017">
    <property type="protein sequence ID" value="TMP29687.1"/>
    <property type="molecule type" value="Genomic_DNA"/>
</dbReference>
<keyword evidence="4" id="KW-0456">Lyase</keyword>
<comment type="catalytic activity">
    <reaction evidence="6">
        <text>2-deoxy-D-ribose 5-phosphate = D-glyceraldehyde 3-phosphate + acetaldehyde</text>
        <dbReference type="Rhea" id="RHEA:12821"/>
        <dbReference type="ChEBI" id="CHEBI:15343"/>
        <dbReference type="ChEBI" id="CHEBI:59776"/>
        <dbReference type="ChEBI" id="CHEBI:62877"/>
        <dbReference type="EC" id="4.1.2.4"/>
    </reaction>
</comment>
<comment type="caution">
    <text evidence="8">The sequence shown here is derived from an EMBL/GenBank/DDBJ whole genome shotgun (WGS) entry which is preliminary data.</text>
</comment>
<evidence type="ECO:0000256" key="2">
    <source>
        <dbReference type="ARBA" id="ARBA00009473"/>
    </source>
</evidence>
<reference evidence="9" key="2">
    <citation type="submission" date="2019-06" db="EMBL/GenBank/DDBJ databases">
        <title>Co-occurence of chitin degradation, pigmentation and bioactivity in marine Pseudoalteromonas.</title>
        <authorList>
            <person name="Sonnenschein E.C."/>
            <person name="Bech P.K."/>
        </authorList>
    </citation>
    <scope>NUCLEOTIDE SEQUENCE [LARGE SCALE GENOMIC DNA]</scope>
    <source>
        <strain evidence="9">S2676</strain>
    </source>
</reference>
<dbReference type="SUPFAM" id="SSF51569">
    <property type="entry name" value="Aldolase"/>
    <property type="match status" value="1"/>
</dbReference>
<evidence type="ECO:0000256" key="4">
    <source>
        <dbReference type="ARBA" id="ARBA00023239"/>
    </source>
</evidence>
<dbReference type="SMART" id="SM01133">
    <property type="entry name" value="DeoC"/>
    <property type="match status" value="1"/>
</dbReference>
<dbReference type="EC" id="4.1.2.4" evidence="3 7"/>
<dbReference type="GO" id="GO:0005737">
    <property type="term" value="C:cytoplasm"/>
    <property type="evidence" value="ECO:0007669"/>
    <property type="project" value="InterPro"/>
</dbReference>
<dbReference type="PIRSF" id="PIRSF001357">
    <property type="entry name" value="DeoC"/>
    <property type="match status" value="1"/>
</dbReference>
<dbReference type="Pfam" id="PF01791">
    <property type="entry name" value="DeoC"/>
    <property type="match status" value="1"/>
</dbReference>
<sequence length="252" mass="26655">MTTLKEAAQLALNCMDLTSLTGTESDEDIIRLCQQASSELGSVAAICIYPQFIPLARQHLDTSIKIATVSNFPHGNKDINAAVEQTRTAIALGADEVDVVFPYRALMAGDPEVGYQLVQQCKQACPDHVKLKVIIESGELAAPALIARASKISIDAGADFIKTSTGKVAVNATLDAAEIMLTAIKHCGKEVGFKAAGGVRTVADACDYLAQARLIMGSDWISKQHFRFGASALLSDVLATLSGSDVKPEGAY</sequence>
<dbReference type="InterPro" id="IPR002915">
    <property type="entry name" value="DeoC/FbaB/LacD_aldolase"/>
</dbReference>
<reference evidence="8 9" key="1">
    <citation type="submission" date="2018-01" db="EMBL/GenBank/DDBJ databases">
        <authorList>
            <person name="Paulsen S."/>
            <person name="Gram L.K."/>
        </authorList>
    </citation>
    <scope>NUCLEOTIDE SEQUENCE [LARGE SCALE GENOMIC DNA]</scope>
    <source>
        <strain evidence="8 9">S2676</strain>
    </source>
</reference>
<dbReference type="Gene3D" id="3.20.20.70">
    <property type="entry name" value="Aldolase class I"/>
    <property type="match status" value="1"/>
</dbReference>
<gene>
    <name evidence="8" type="ORF">CWB99_07960</name>
</gene>
<evidence type="ECO:0000313" key="9">
    <source>
        <dbReference type="Proteomes" id="UP000310249"/>
    </source>
</evidence>
<protein>
    <recommendedName>
        <fullName evidence="3 7">Deoxyribose-phosphate aldolase</fullName>
        <ecNumber evidence="3 7">4.1.2.4</ecNumber>
    </recommendedName>
</protein>
<dbReference type="PANTHER" id="PTHR10889:SF3">
    <property type="entry name" value="DEOXYRIBOSE-PHOSPHATE ALDOLASE"/>
    <property type="match status" value="1"/>
</dbReference>
<dbReference type="GO" id="GO:0004139">
    <property type="term" value="F:deoxyribose-phosphate aldolase activity"/>
    <property type="evidence" value="ECO:0007669"/>
    <property type="project" value="UniProtKB-UniRule"/>
</dbReference>
<dbReference type="Proteomes" id="UP000310249">
    <property type="component" value="Unassembled WGS sequence"/>
</dbReference>
<dbReference type="OrthoDB" id="6579831at2"/>
<dbReference type="PANTHER" id="PTHR10889">
    <property type="entry name" value="DEOXYRIBOSE-PHOSPHATE ALDOLASE"/>
    <property type="match status" value="1"/>
</dbReference>
<dbReference type="CDD" id="cd00959">
    <property type="entry name" value="DeoC"/>
    <property type="match status" value="1"/>
</dbReference>
<name>A0A5S3WNH9_9GAMM</name>
<dbReference type="RefSeq" id="WP_138550500.1">
    <property type="nucleotide sequence ID" value="NZ_PNCH01000012.1"/>
</dbReference>
<keyword evidence="5" id="KW-0704">Schiff base</keyword>
<proteinExistence type="inferred from homology"/>
<dbReference type="InterPro" id="IPR011343">
    <property type="entry name" value="DeoC"/>
</dbReference>
<organism evidence="8 9">
    <name type="scientific">Pseudoalteromonas rubra</name>
    <dbReference type="NCBI Taxonomy" id="43658"/>
    <lineage>
        <taxon>Bacteria</taxon>
        <taxon>Pseudomonadati</taxon>
        <taxon>Pseudomonadota</taxon>
        <taxon>Gammaproteobacteria</taxon>
        <taxon>Alteromonadales</taxon>
        <taxon>Pseudoalteromonadaceae</taxon>
        <taxon>Pseudoalteromonas</taxon>
    </lineage>
</organism>
<evidence type="ECO:0000313" key="8">
    <source>
        <dbReference type="EMBL" id="TMP29687.1"/>
    </source>
</evidence>
<comment type="similarity">
    <text evidence="2">Belongs to the DeoC/FbaB aldolase family. DeoC type 2 subfamily.</text>
</comment>
<dbReference type="GO" id="GO:0016052">
    <property type="term" value="P:carbohydrate catabolic process"/>
    <property type="evidence" value="ECO:0007669"/>
    <property type="project" value="TreeGrafter"/>
</dbReference>
<dbReference type="GO" id="GO:0009264">
    <property type="term" value="P:deoxyribonucleotide catabolic process"/>
    <property type="evidence" value="ECO:0007669"/>
    <property type="project" value="UniProtKB-UniRule"/>
</dbReference>